<keyword evidence="1" id="KW-0378">Hydrolase</keyword>
<dbReference type="Proteomes" id="UP000245626">
    <property type="component" value="Unassembled WGS sequence"/>
</dbReference>
<evidence type="ECO:0000313" key="2">
    <source>
        <dbReference type="Proteomes" id="UP000245626"/>
    </source>
</evidence>
<proteinExistence type="predicted"/>
<protein>
    <submittedName>
        <fullName evidence="1">Nucleoside hydrolase</fullName>
    </submittedName>
</protein>
<name>A0ACD0P891_9BASI</name>
<organism evidence="1 2">
    <name type="scientific">Violaceomyces palustris</name>
    <dbReference type="NCBI Taxonomy" id="1673888"/>
    <lineage>
        <taxon>Eukaryota</taxon>
        <taxon>Fungi</taxon>
        <taxon>Dikarya</taxon>
        <taxon>Basidiomycota</taxon>
        <taxon>Ustilaginomycotina</taxon>
        <taxon>Ustilaginomycetes</taxon>
        <taxon>Violaceomycetales</taxon>
        <taxon>Violaceomycetaceae</taxon>
        <taxon>Violaceomyces</taxon>
    </lineage>
</organism>
<keyword evidence="2" id="KW-1185">Reference proteome</keyword>
<dbReference type="EMBL" id="KZ819693">
    <property type="protein sequence ID" value="PWN54174.1"/>
    <property type="molecule type" value="Genomic_DNA"/>
</dbReference>
<gene>
    <name evidence="1" type="ORF">IE53DRAFT_408132</name>
</gene>
<accession>A0ACD0P891</accession>
<reference evidence="1 2" key="1">
    <citation type="journal article" date="2018" name="Mol. Biol. Evol.">
        <title>Broad Genomic Sampling Reveals a Smut Pathogenic Ancestry of the Fungal Clade Ustilaginomycotina.</title>
        <authorList>
            <person name="Kijpornyongpan T."/>
            <person name="Mondo S.J."/>
            <person name="Barry K."/>
            <person name="Sandor L."/>
            <person name="Lee J."/>
            <person name="Lipzen A."/>
            <person name="Pangilinan J."/>
            <person name="LaButti K."/>
            <person name="Hainaut M."/>
            <person name="Henrissat B."/>
            <person name="Grigoriev I.V."/>
            <person name="Spatafora J.W."/>
            <person name="Aime M.C."/>
        </authorList>
    </citation>
    <scope>NUCLEOTIDE SEQUENCE [LARGE SCALE GENOMIC DNA]</scope>
    <source>
        <strain evidence="1 2">SA 807</strain>
    </source>
</reference>
<evidence type="ECO:0000313" key="1">
    <source>
        <dbReference type="EMBL" id="PWN54174.1"/>
    </source>
</evidence>
<sequence length="447" mass="48408">MAPHPLIIDTDPGVDDILALLLALASPDEVEVRAITLTFGNTTLDYAHSNVLRLGSVLREHLESPSTPQAVKESFRSFRPDANKILVAAGAKKPIGGRMFTASYFHGRDGLSGLSSLPGDPFPAPEKAPAPLETTEKSAVDVILDILKNEPEGTVKIAALGPLTNIALAFEKDPYTFSRVAGVSIMGGALDVPGNTSPVAEFNFFADPWACKVLFEKAPAHPCFEGKELPFDLLPLDITTLHTVPYSRLVREEGQLEGCGRLEKFVSTFLTHPRMVTNNFADPGKFDPEIHDLFHAHDPLAVAHAIFVPPGKSCEDVRGWRDEVRSFVVEAEGQLTRGFCVVDRRGGKADSGYGKNRAESDPDSNPSLRKEEQEGGGDQGDRIITISPEEQMIRKKQRLTSGNSKTTTKTNGHATSKTSTGVGAVRVVTETPGKEWFADMFLGRLGL</sequence>